<feature type="compositionally biased region" description="Low complexity" evidence="1">
    <location>
        <begin position="38"/>
        <end position="53"/>
    </location>
</feature>
<comment type="caution">
    <text evidence="3">The sequence shown here is derived from an EMBL/GenBank/DDBJ whole genome shotgun (WGS) entry which is preliminary data.</text>
</comment>
<feature type="signal peptide" evidence="2">
    <location>
        <begin position="1"/>
        <end position="36"/>
    </location>
</feature>
<dbReference type="PROSITE" id="PS51257">
    <property type="entry name" value="PROKAR_LIPOPROTEIN"/>
    <property type="match status" value="1"/>
</dbReference>
<protein>
    <recommendedName>
        <fullName evidence="5">Lipoprotein</fullName>
    </recommendedName>
</protein>
<keyword evidence="2" id="KW-0732">Signal</keyword>
<evidence type="ECO:0000313" key="3">
    <source>
        <dbReference type="EMBL" id="MFC4629289.1"/>
    </source>
</evidence>
<feature type="chain" id="PRO_5046556583" description="Lipoprotein" evidence="2">
    <location>
        <begin position="37"/>
        <end position="164"/>
    </location>
</feature>
<name>A0ABV9HH79_9MICO</name>
<organism evidence="3 4">
    <name type="scientific">Promicromonospora alba</name>
    <dbReference type="NCBI Taxonomy" id="1616110"/>
    <lineage>
        <taxon>Bacteria</taxon>
        <taxon>Bacillati</taxon>
        <taxon>Actinomycetota</taxon>
        <taxon>Actinomycetes</taxon>
        <taxon>Micrococcales</taxon>
        <taxon>Promicromonosporaceae</taxon>
        <taxon>Promicromonospora</taxon>
    </lineage>
</organism>
<feature type="region of interest" description="Disordered" evidence="1">
    <location>
        <begin position="38"/>
        <end position="63"/>
    </location>
</feature>
<evidence type="ECO:0000256" key="2">
    <source>
        <dbReference type="SAM" id="SignalP"/>
    </source>
</evidence>
<sequence length="164" mass="16874">MVRPVITAPAGFRACGALVAVATLVLLAGCSPGGGADVGASAPPSGSASAAPSTKPDPDAPLDANQACAAMYVDNDKTLEERIGTALVGASDGLDGQAADQMHATAVELGRLETRVPEEFRGPIEKIRVPFLQLQESLDQAEGEQLELDVASTVEGLKEYRELC</sequence>
<dbReference type="EMBL" id="JBHSFI010000004">
    <property type="protein sequence ID" value="MFC4629289.1"/>
    <property type="molecule type" value="Genomic_DNA"/>
</dbReference>
<proteinExistence type="predicted"/>
<evidence type="ECO:0000313" key="4">
    <source>
        <dbReference type="Proteomes" id="UP001596011"/>
    </source>
</evidence>
<evidence type="ECO:0000256" key="1">
    <source>
        <dbReference type="SAM" id="MobiDB-lite"/>
    </source>
</evidence>
<dbReference type="Proteomes" id="UP001596011">
    <property type="component" value="Unassembled WGS sequence"/>
</dbReference>
<accession>A0ABV9HH79</accession>
<dbReference type="RefSeq" id="WP_377136218.1">
    <property type="nucleotide sequence ID" value="NZ_JBHSFI010000004.1"/>
</dbReference>
<reference evidence="4" key="1">
    <citation type="journal article" date="2019" name="Int. J. Syst. Evol. Microbiol.">
        <title>The Global Catalogue of Microorganisms (GCM) 10K type strain sequencing project: providing services to taxonomists for standard genome sequencing and annotation.</title>
        <authorList>
            <consortium name="The Broad Institute Genomics Platform"/>
            <consortium name="The Broad Institute Genome Sequencing Center for Infectious Disease"/>
            <person name="Wu L."/>
            <person name="Ma J."/>
        </authorList>
    </citation>
    <scope>NUCLEOTIDE SEQUENCE [LARGE SCALE GENOMIC DNA]</scope>
    <source>
        <strain evidence="4">CCUG 42722</strain>
    </source>
</reference>
<gene>
    <name evidence="3" type="ORF">ACFO6V_13665</name>
</gene>
<evidence type="ECO:0008006" key="5">
    <source>
        <dbReference type="Google" id="ProtNLM"/>
    </source>
</evidence>
<keyword evidence="4" id="KW-1185">Reference proteome</keyword>